<evidence type="ECO:0000256" key="1">
    <source>
        <dbReference type="ARBA" id="ARBA00004117"/>
    </source>
</evidence>
<dbReference type="NCBIfam" id="TIGR03506">
    <property type="entry name" value="FlgEFG_subfam"/>
    <property type="match status" value="1"/>
</dbReference>
<evidence type="ECO:0000313" key="10">
    <source>
        <dbReference type="EMBL" id="GAA4888664.1"/>
    </source>
</evidence>
<evidence type="ECO:0000259" key="9">
    <source>
        <dbReference type="Pfam" id="PF22692"/>
    </source>
</evidence>
<reference evidence="11" key="1">
    <citation type="journal article" date="2019" name="Int. J. Syst. Evol. Microbiol.">
        <title>The Global Catalogue of Microorganisms (GCM) 10K type strain sequencing project: providing services to taxonomists for standard genome sequencing and annotation.</title>
        <authorList>
            <consortium name="The Broad Institute Genomics Platform"/>
            <consortium name="The Broad Institute Genome Sequencing Center for Infectious Disease"/>
            <person name="Wu L."/>
            <person name="Ma J."/>
        </authorList>
    </citation>
    <scope>NUCLEOTIDE SEQUENCE [LARGE SCALE GENOMIC DNA]</scope>
    <source>
        <strain evidence="11">JCM 18401</strain>
    </source>
</reference>
<dbReference type="PANTHER" id="PTHR30435">
    <property type="entry name" value="FLAGELLAR PROTEIN"/>
    <property type="match status" value="1"/>
</dbReference>
<organism evidence="10 11">
    <name type="scientific">Ferrimonas pelagia</name>
    <dbReference type="NCBI Taxonomy" id="1177826"/>
    <lineage>
        <taxon>Bacteria</taxon>
        <taxon>Pseudomonadati</taxon>
        <taxon>Pseudomonadota</taxon>
        <taxon>Gammaproteobacteria</taxon>
        <taxon>Alteromonadales</taxon>
        <taxon>Ferrimonadaceae</taxon>
        <taxon>Ferrimonas</taxon>
    </lineage>
</organism>
<keyword evidence="10" id="KW-0966">Cell projection</keyword>
<dbReference type="InterPro" id="IPR037925">
    <property type="entry name" value="FlgE/F/G-like"/>
</dbReference>
<dbReference type="Pfam" id="PF00460">
    <property type="entry name" value="Flg_bb_rod"/>
    <property type="match status" value="1"/>
</dbReference>
<evidence type="ECO:0000259" key="8">
    <source>
        <dbReference type="Pfam" id="PF07559"/>
    </source>
</evidence>
<evidence type="ECO:0000313" key="11">
    <source>
        <dbReference type="Proteomes" id="UP001499988"/>
    </source>
</evidence>
<protein>
    <recommendedName>
        <fullName evidence="3 5">Flagellar hook protein FlgE</fullName>
    </recommendedName>
</protein>
<dbReference type="PANTHER" id="PTHR30435:SF1">
    <property type="entry name" value="FLAGELLAR HOOK PROTEIN FLGE"/>
    <property type="match status" value="1"/>
</dbReference>
<evidence type="ECO:0000256" key="2">
    <source>
        <dbReference type="ARBA" id="ARBA00009677"/>
    </source>
</evidence>
<evidence type="ECO:0000259" key="6">
    <source>
        <dbReference type="Pfam" id="PF00460"/>
    </source>
</evidence>
<evidence type="ECO:0000256" key="4">
    <source>
        <dbReference type="ARBA" id="ARBA00023143"/>
    </source>
</evidence>
<comment type="similarity">
    <text evidence="2 5">Belongs to the flagella basal body rod proteins family.</text>
</comment>
<dbReference type="NCBIfam" id="NF005286">
    <property type="entry name" value="PRK06803.1"/>
    <property type="match status" value="1"/>
</dbReference>
<keyword evidence="4 5" id="KW-0975">Bacterial flagellum</keyword>
<gene>
    <name evidence="10" type="primary">flgE_1</name>
    <name evidence="10" type="ORF">GCM10023333_22490</name>
</gene>
<feature type="domain" description="Flagellar basal body rod protein N-terminal" evidence="6">
    <location>
        <begin position="3"/>
        <end position="33"/>
    </location>
</feature>
<sequence length="407" mass="42631">MSFNIALSGLRSTSQDLNTISNNIANVSTPGFRGARSEFSSIYSGGQAGGVALSNVAQNFDAAGDALYTGRQLDMAISGNGFFMTENQGSMSYTRAGMFQQDQNGFIVDAYGGILQGYPVGPNGNLLTGSTTGLRIDNGSLPANATSSVTLGLNLDSRNEALDPADFDPSNPDSYHALNSTKIYDSLGNEHNLTQYYVKTGPNEWETFFELDGVDITEYASDTTLKFDENGALESGGNFNLKIPNSLVDADGKPILDGSAELEIDLAYRGATQFGSDFAVASMSQNGYGAGELSGIRIDDNGMVYGVYTNGQDQLQGQVILANFPNPNGLNQVGNTAWTASYASGQAVIGAAGTGTLGSLVAGAIEGSNVDLTGELVNLMTAQRNYQSNAKVISTQDTLTQSLLAAI</sequence>
<name>A0ABP9EX30_9GAMM</name>
<evidence type="ECO:0000256" key="3">
    <source>
        <dbReference type="ARBA" id="ARBA00019015"/>
    </source>
</evidence>
<dbReference type="InterPro" id="IPR037058">
    <property type="entry name" value="Falgellar_hook_FlgE_sf"/>
</dbReference>
<dbReference type="NCBIfam" id="NF004238">
    <property type="entry name" value="PRK05682.1-1"/>
    <property type="match status" value="1"/>
</dbReference>
<keyword evidence="11" id="KW-1185">Reference proteome</keyword>
<dbReference type="Gene3D" id="2.60.98.20">
    <property type="entry name" value="Flagellar hook protein FlgE"/>
    <property type="match status" value="1"/>
</dbReference>
<evidence type="ECO:0000256" key="5">
    <source>
        <dbReference type="RuleBase" id="RU362116"/>
    </source>
</evidence>
<keyword evidence="10" id="KW-0969">Cilium</keyword>
<dbReference type="SUPFAM" id="SSF117143">
    <property type="entry name" value="Flagellar hook protein flgE"/>
    <property type="match status" value="1"/>
</dbReference>
<keyword evidence="10" id="KW-0282">Flagellum</keyword>
<comment type="function">
    <text evidence="5">A flexible structure which links the flagellar filament to the drive apparatus in the basal body.</text>
</comment>
<dbReference type="RefSeq" id="WP_345335488.1">
    <property type="nucleotide sequence ID" value="NZ_BAABJZ010000077.1"/>
</dbReference>
<evidence type="ECO:0000259" key="7">
    <source>
        <dbReference type="Pfam" id="PF06429"/>
    </source>
</evidence>
<dbReference type="InterPro" id="IPR053967">
    <property type="entry name" value="LlgE_F_G-like_D1"/>
</dbReference>
<dbReference type="InterPro" id="IPR011491">
    <property type="entry name" value="FlgE_D2"/>
</dbReference>
<dbReference type="Pfam" id="PF06429">
    <property type="entry name" value="Flg_bbr_C"/>
    <property type="match status" value="1"/>
</dbReference>
<dbReference type="Proteomes" id="UP001499988">
    <property type="component" value="Unassembled WGS sequence"/>
</dbReference>
<comment type="caution">
    <text evidence="10">The sequence shown here is derived from an EMBL/GenBank/DDBJ whole genome shotgun (WGS) entry which is preliminary data.</text>
</comment>
<accession>A0ABP9EX30</accession>
<dbReference type="Pfam" id="PF07559">
    <property type="entry name" value="FlgE_D2"/>
    <property type="match status" value="1"/>
</dbReference>
<dbReference type="InterPro" id="IPR020013">
    <property type="entry name" value="Flagellar_FlgE/F/G"/>
</dbReference>
<feature type="domain" description="Flagellar basal-body/hook protein C-terminal" evidence="7">
    <location>
        <begin position="362"/>
        <end position="404"/>
    </location>
</feature>
<dbReference type="InterPro" id="IPR010930">
    <property type="entry name" value="Flg_bb/hook_C_dom"/>
</dbReference>
<proteinExistence type="inferred from homology"/>
<dbReference type="Pfam" id="PF22692">
    <property type="entry name" value="LlgE_F_G_D1"/>
    <property type="match status" value="1"/>
</dbReference>
<feature type="domain" description="Flagellar hook protein FlgE D2" evidence="8">
    <location>
        <begin position="154"/>
        <end position="288"/>
    </location>
</feature>
<comment type="subcellular location">
    <subcellularLocation>
        <location evidence="1 5">Bacterial flagellum basal body</location>
    </subcellularLocation>
</comment>
<dbReference type="InterPro" id="IPR001444">
    <property type="entry name" value="Flag_bb_rod_N"/>
</dbReference>
<dbReference type="EMBL" id="BAABJZ010000077">
    <property type="protein sequence ID" value="GAA4888664.1"/>
    <property type="molecule type" value="Genomic_DNA"/>
</dbReference>
<feature type="domain" description="Flagellar hook protein FlgE/F/G-like D1" evidence="9">
    <location>
        <begin position="76"/>
        <end position="133"/>
    </location>
</feature>